<proteinExistence type="predicted"/>
<dbReference type="Pfam" id="PF00903">
    <property type="entry name" value="Glyoxalase"/>
    <property type="match status" value="1"/>
</dbReference>
<dbReference type="EMBL" id="JAZHOF010000011">
    <property type="protein sequence ID" value="MEJ8574308.1"/>
    <property type="molecule type" value="Genomic_DNA"/>
</dbReference>
<dbReference type="Gene3D" id="3.30.720.110">
    <property type="match status" value="1"/>
</dbReference>
<dbReference type="PANTHER" id="PTHR34109">
    <property type="entry name" value="BNAUNNG04460D PROTEIN-RELATED"/>
    <property type="match status" value="1"/>
</dbReference>
<dbReference type="Gene3D" id="3.30.720.120">
    <property type="match status" value="1"/>
</dbReference>
<accession>A0AAW9S2B5</accession>
<dbReference type="Proteomes" id="UP001378188">
    <property type="component" value="Unassembled WGS sequence"/>
</dbReference>
<organism evidence="2 3">
    <name type="scientific">Microbaculum marinum</name>
    <dbReference type="NCBI Taxonomy" id="1764581"/>
    <lineage>
        <taxon>Bacteria</taxon>
        <taxon>Pseudomonadati</taxon>
        <taxon>Pseudomonadota</taxon>
        <taxon>Alphaproteobacteria</taxon>
        <taxon>Hyphomicrobiales</taxon>
        <taxon>Tepidamorphaceae</taxon>
        <taxon>Microbaculum</taxon>
    </lineage>
</organism>
<feature type="domain" description="VOC" evidence="1">
    <location>
        <begin position="19"/>
        <end position="144"/>
    </location>
</feature>
<dbReference type="InterPro" id="IPR004360">
    <property type="entry name" value="Glyas_Fos-R_dOase_dom"/>
</dbReference>
<gene>
    <name evidence="2" type="ORF">V3328_22680</name>
</gene>
<name>A0AAW9S2B5_9HYPH</name>
<dbReference type="PROSITE" id="PS51819">
    <property type="entry name" value="VOC"/>
    <property type="match status" value="1"/>
</dbReference>
<sequence length="148" mass="16668">MPSQRQDRAVDAPRRFQDRAVIMPCLCYRDARAAIDWLETAFGFETKVAYEGPGGSIAHAELRIGSSYVMLGTQKQDPFNWTTPEQAGVSTQMIYVVVDDADAMFDRVSKLDADIVRPLADTDYGSRDFSVRDPEGHIWNFGTYHPDD</sequence>
<comment type="caution">
    <text evidence="2">The sequence shown here is derived from an EMBL/GenBank/DDBJ whole genome shotgun (WGS) entry which is preliminary data.</text>
</comment>
<evidence type="ECO:0000313" key="2">
    <source>
        <dbReference type="EMBL" id="MEJ8574308.1"/>
    </source>
</evidence>
<dbReference type="InterPro" id="IPR029068">
    <property type="entry name" value="Glyas_Bleomycin-R_OHBP_Dase"/>
</dbReference>
<dbReference type="RefSeq" id="WP_340332008.1">
    <property type="nucleotide sequence ID" value="NZ_JAZHOF010000011.1"/>
</dbReference>
<dbReference type="PANTHER" id="PTHR34109:SF1">
    <property type="entry name" value="VOC DOMAIN-CONTAINING PROTEIN"/>
    <property type="match status" value="1"/>
</dbReference>
<protein>
    <submittedName>
        <fullName evidence="2">VOC family protein</fullName>
    </submittedName>
</protein>
<evidence type="ECO:0000259" key="1">
    <source>
        <dbReference type="PROSITE" id="PS51819"/>
    </source>
</evidence>
<evidence type="ECO:0000313" key="3">
    <source>
        <dbReference type="Proteomes" id="UP001378188"/>
    </source>
</evidence>
<dbReference type="SUPFAM" id="SSF54593">
    <property type="entry name" value="Glyoxalase/Bleomycin resistance protein/Dihydroxybiphenyl dioxygenase"/>
    <property type="match status" value="1"/>
</dbReference>
<reference evidence="2 3" key="1">
    <citation type="submission" date="2024-02" db="EMBL/GenBank/DDBJ databases">
        <title>Genome analysis and characterization of Microbaculum marinisediminis sp. nov., isolated from marine sediment.</title>
        <authorList>
            <person name="Du Z.-J."/>
            <person name="Ye Y.-Q."/>
            <person name="Zhang Z.-R."/>
            <person name="Yuan S.-M."/>
            <person name="Zhang X.-Y."/>
        </authorList>
    </citation>
    <scope>NUCLEOTIDE SEQUENCE [LARGE SCALE GENOMIC DNA]</scope>
    <source>
        <strain evidence="2 3">SDUM1044001</strain>
    </source>
</reference>
<keyword evidence="3" id="KW-1185">Reference proteome</keyword>
<dbReference type="AlphaFoldDB" id="A0AAW9S2B5"/>
<dbReference type="InterPro" id="IPR037523">
    <property type="entry name" value="VOC_core"/>
</dbReference>